<dbReference type="FunFam" id="3.40.50.300:FF:002053">
    <property type="entry name" value="ABC transporter ATP-binding protein"/>
    <property type="match status" value="1"/>
</dbReference>
<dbReference type="SMART" id="SM00382">
    <property type="entry name" value="AAA"/>
    <property type="match status" value="2"/>
</dbReference>
<dbReference type="InterPro" id="IPR032781">
    <property type="entry name" value="ABC_tran_Xtn"/>
</dbReference>
<protein>
    <recommendedName>
        <fullName evidence="6">Probable ATP-binding protein YheS</fullName>
    </recommendedName>
</protein>
<dbReference type="GO" id="GO:0016887">
    <property type="term" value="F:ATP hydrolysis activity"/>
    <property type="evidence" value="ECO:0007669"/>
    <property type="project" value="InterPro"/>
</dbReference>
<dbReference type="GO" id="GO:0003677">
    <property type="term" value="F:DNA binding"/>
    <property type="evidence" value="ECO:0007669"/>
    <property type="project" value="InterPro"/>
</dbReference>
<dbReference type="Pfam" id="PF12848">
    <property type="entry name" value="ABC_tran_Xtn"/>
    <property type="match status" value="1"/>
</dbReference>
<keyword evidence="7" id="KW-0175">Coiled coil</keyword>
<evidence type="ECO:0000256" key="6">
    <source>
        <dbReference type="ARBA" id="ARBA00069073"/>
    </source>
</evidence>
<dbReference type="CDD" id="cd03221">
    <property type="entry name" value="ABCF_EF-3"/>
    <property type="match status" value="2"/>
</dbReference>
<feature type="coiled-coil region" evidence="7">
    <location>
        <begin position="559"/>
        <end position="621"/>
    </location>
</feature>
<dbReference type="InterPro" id="IPR037118">
    <property type="entry name" value="Val-tRNA_synth_C_sf"/>
</dbReference>
<keyword evidence="2" id="KW-0677">Repeat</keyword>
<evidence type="ECO:0000256" key="1">
    <source>
        <dbReference type="ARBA" id="ARBA00022475"/>
    </source>
</evidence>
<sequence>MTLRRGTKVLLDGAEFVVHPGERVGIVGKNGAGKSSLFGLLTGTLDADAGTLDLPAGWRIASVKQEIAADAQPAREFVIDGDRHLRGLQAQREALSPDQGTRIAEVEAELAEAGAWDAASRAEQLLAGLGFAPDQWMRPVESFSGGWRMRLALASALMAPSDLLLLDEPTNHLDLDAMLWLEKWLGAYPGTVLLISHDTEFLDAVARAVLHFDHAKLIRYRGGYEDFVTQRAERLRQANVAYERQNREAARLQSFIDRFKAKASKAKQAQSRVKALARMEARAPLHAEAGIDIRIPSPEHTPDPLLVLEHASAGYPEAPILRDVTLMVRAGSRIGVLGANGAGKSTLIKTLAEEIPVQAGERRASRGLAIGYFHQHQLDMLDLDSTPLQHLARMAPDVREQELRNYLGGFGFSGETVLSKVGPMSGGEKARLALSLIVWQKPNLLLLDEPSNHLDVETREALAAALAEFSGSMLLVSHDRHLLRTTVDSFWIVADGQVREFDGDLEDYRDWLASRTAAERAEKAEAARAAGGATAVPVVDRKAQKRLEAEQRQRLSTLRKPLEARLAKVETEMEKSRQRIQVLDALIADPDFYSDSRRAERQQVMAEHGELGKKVDELEEQWLEIQESLEDIDKSPA</sequence>
<evidence type="ECO:0000256" key="3">
    <source>
        <dbReference type="ARBA" id="ARBA00022741"/>
    </source>
</evidence>
<dbReference type="InterPro" id="IPR027417">
    <property type="entry name" value="P-loop_NTPase"/>
</dbReference>
<dbReference type="GO" id="GO:0005524">
    <property type="term" value="F:ATP binding"/>
    <property type="evidence" value="ECO:0007669"/>
    <property type="project" value="UniProtKB-KW"/>
</dbReference>
<dbReference type="InterPro" id="IPR017871">
    <property type="entry name" value="ABC_transporter-like_CS"/>
</dbReference>
<evidence type="ECO:0000313" key="9">
    <source>
        <dbReference type="EMBL" id="SAI71834.1"/>
    </source>
</evidence>
<organism evidence="9 10">
    <name type="scientific">Bordetella ansorpii</name>
    <dbReference type="NCBI Taxonomy" id="288768"/>
    <lineage>
        <taxon>Bacteria</taxon>
        <taxon>Pseudomonadati</taxon>
        <taxon>Pseudomonadota</taxon>
        <taxon>Betaproteobacteria</taxon>
        <taxon>Burkholderiales</taxon>
        <taxon>Alcaligenaceae</taxon>
        <taxon>Bordetella</taxon>
    </lineage>
</organism>
<dbReference type="Pfam" id="PF16326">
    <property type="entry name" value="ABC_tran_CTD"/>
    <property type="match status" value="1"/>
</dbReference>
<dbReference type="Pfam" id="PF00005">
    <property type="entry name" value="ABC_tran"/>
    <property type="match status" value="2"/>
</dbReference>
<keyword evidence="10" id="KW-1185">Reference proteome</keyword>
<dbReference type="STRING" id="288768.SAMEA3906486_03782"/>
<dbReference type="EMBL" id="FKIF01000007">
    <property type="protein sequence ID" value="SAI71834.1"/>
    <property type="molecule type" value="Genomic_DNA"/>
</dbReference>
<dbReference type="FunFam" id="3.40.50.300:FF:000011">
    <property type="entry name" value="Putative ABC transporter ATP-binding component"/>
    <property type="match status" value="1"/>
</dbReference>
<keyword evidence="1" id="KW-0472">Membrane</keyword>
<dbReference type="InterPro" id="IPR050611">
    <property type="entry name" value="ABCF"/>
</dbReference>
<dbReference type="Gene3D" id="3.40.50.300">
    <property type="entry name" value="P-loop containing nucleotide triphosphate hydrolases"/>
    <property type="match status" value="2"/>
</dbReference>
<keyword evidence="1" id="KW-1003">Cell membrane</keyword>
<gene>
    <name evidence="9" type="primary">yheS_1</name>
    <name evidence="9" type="ORF">SAMEA3906486_03782</name>
</gene>
<evidence type="ECO:0000256" key="5">
    <source>
        <dbReference type="ARBA" id="ARBA00061571"/>
    </source>
</evidence>
<keyword evidence="4 9" id="KW-0067">ATP-binding</keyword>
<name>A0A157SNH2_9BORD</name>
<dbReference type="InterPro" id="IPR003439">
    <property type="entry name" value="ABC_transporter-like_ATP-bd"/>
</dbReference>
<dbReference type="PROSITE" id="PS00211">
    <property type="entry name" value="ABC_TRANSPORTER_1"/>
    <property type="match status" value="2"/>
</dbReference>
<dbReference type="PROSITE" id="PS50893">
    <property type="entry name" value="ABC_TRANSPORTER_2"/>
    <property type="match status" value="2"/>
</dbReference>
<evidence type="ECO:0000259" key="8">
    <source>
        <dbReference type="PROSITE" id="PS50893"/>
    </source>
</evidence>
<reference evidence="9 10" key="1">
    <citation type="submission" date="2016-04" db="EMBL/GenBank/DDBJ databases">
        <authorList>
            <consortium name="Pathogen Informatics"/>
        </authorList>
    </citation>
    <scope>NUCLEOTIDE SEQUENCE [LARGE SCALE GENOMIC DNA]</scope>
    <source>
        <strain evidence="9 10">H050680373</strain>
    </source>
</reference>
<proteinExistence type="inferred from homology"/>
<evidence type="ECO:0000256" key="4">
    <source>
        <dbReference type="ARBA" id="ARBA00022840"/>
    </source>
</evidence>
<dbReference type="PANTHER" id="PTHR19211:SF14">
    <property type="entry name" value="ATP-BINDING CASSETTE SUB-FAMILY F MEMBER 1"/>
    <property type="match status" value="1"/>
</dbReference>
<dbReference type="InterPro" id="IPR003593">
    <property type="entry name" value="AAA+_ATPase"/>
</dbReference>
<feature type="domain" description="ABC transporter" evidence="8">
    <location>
        <begin position="306"/>
        <end position="520"/>
    </location>
</feature>
<dbReference type="Gene3D" id="1.10.287.380">
    <property type="entry name" value="Valyl-tRNA synthetase, C-terminal domain"/>
    <property type="match status" value="1"/>
</dbReference>
<evidence type="ECO:0000313" key="10">
    <source>
        <dbReference type="Proteomes" id="UP000076848"/>
    </source>
</evidence>
<dbReference type="InterPro" id="IPR032524">
    <property type="entry name" value="ABC_tran_C"/>
</dbReference>
<dbReference type="AlphaFoldDB" id="A0A157SNH2"/>
<feature type="domain" description="ABC transporter" evidence="8">
    <location>
        <begin position="3"/>
        <end position="239"/>
    </location>
</feature>
<dbReference type="PANTHER" id="PTHR19211">
    <property type="entry name" value="ATP-BINDING TRANSPORT PROTEIN-RELATED"/>
    <property type="match status" value="1"/>
</dbReference>
<comment type="similarity">
    <text evidence="5">Belongs to the ABC transporter superfamily. ABCF family. YheS subfamily.</text>
</comment>
<evidence type="ECO:0000256" key="2">
    <source>
        <dbReference type="ARBA" id="ARBA00022737"/>
    </source>
</evidence>
<accession>A0A157SNH2</accession>
<evidence type="ECO:0000256" key="7">
    <source>
        <dbReference type="SAM" id="Coils"/>
    </source>
</evidence>
<keyword evidence="3" id="KW-0547">Nucleotide-binding</keyword>
<dbReference type="SUPFAM" id="SSF52540">
    <property type="entry name" value="P-loop containing nucleoside triphosphate hydrolases"/>
    <property type="match status" value="2"/>
</dbReference>
<dbReference type="Proteomes" id="UP000076848">
    <property type="component" value="Unassembled WGS sequence"/>
</dbReference>